<dbReference type="InterPro" id="IPR016187">
    <property type="entry name" value="CTDL_fold"/>
</dbReference>
<dbReference type="InterPro" id="IPR016186">
    <property type="entry name" value="C-type_lectin-like/link_sf"/>
</dbReference>
<evidence type="ECO:0000259" key="2">
    <source>
        <dbReference type="PROSITE" id="PS50041"/>
    </source>
</evidence>
<keyword evidence="1" id="KW-1133">Transmembrane helix</keyword>
<organism evidence="3 4">
    <name type="scientific">Mesorhabditis belari</name>
    <dbReference type="NCBI Taxonomy" id="2138241"/>
    <lineage>
        <taxon>Eukaryota</taxon>
        <taxon>Metazoa</taxon>
        <taxon>Ecdysozoa</taxon>
        <taxon>Nematoda</taxon>
        <taxon>Chromadorea</taxon>
        <taxon>Rhabditida</taxon>
        <taxon>Rhabditina</taxon>
        <taxon>Rhabditomorpha</taxon>
        <taxon>Rhabditoidea</taxon>
        <taxon>Rhabditidae</taxon>
        <taxon>Mesorhabditinae</taxon>
        <taxon>Mesorhabditis</taxon>
    </lineage>
</organism>
<name>A0AAF3EI31_9BILA</name>
<dbReference type="PROSITE" id="PS50041">
    <property type="entry name" value="C_TYPE_LECTIN_2"/>
    <property type="match status" value="1"/>
</dbReference>
<dbReference type="SMART" id="SM00034">
    <property type="entry name" value="CLECT"/>
    <property type="match status" value="2"/>
</dbReference>
<dbReference type="PANTHER" id="PTHR22803">
    <property type="entry name" value="MANNOSE, PHOSPHOLIPASE, LECTIN RECEPTOR RELATED"/>
    <property type="match status" value="1"/>
</dbReference>
<evidence type="ECO:0000256" key="1">
    <source>
        <dbReference type="SAM" id="Phobius"/>
    </source>
</evidence>
<feature type="transmembrane region" description="Helical" evidence="1">
    <location>
        <begin position="29"/>
        <end position="53"/>
    </location>
</feature>
<proteinExistence type="predicted"/>
<keyword evidence="1" id="KW-0812">Transmembrane</keyword>
<feature type="domain" description="C-type lectin" evidence="2">
    <location>
        <begin position="98"/>
        <end position="216"/>
    </location>
</feature>
<keyword evidence="3" id="KW-1185">Reference proteome</keyword>
<dbReference type="Gene3D" id="3.10.100.10">
    <property type="entry name" value="Mannose-Binding Protein A, subunit A"/>
    <property type="match status" value="2"/>
</dbReference>
<dbReference type="WBParaSite" id="MBELARI_LOCUS13628">
    <property type="protein sequence ID" value="MBELARI_LOCUS13628"/>
    <property type="gene ID" value="MBELARI_LOCUS13628"/>
</dbReference>
<protein>
    <recommendedName>
        <fullName evidence="2">C-type lectin domain-containing protein</fullName>
    </recommendedName>
</protein>
<dbReference type="Pfam" id="PF00059">
    <property type="entry name" value="Lectin_C"/>
    <property type="match status" value="1"/>
</dbReference>
<dbReference type="InterPro" id="IPR050111">
    <property type="entry name" value="C-type_lectin/snaclec_domain"/>
</dbReference>
<evidence type="ECO:0000313" key="3">
    <source>
        <dbReference type="Proteomes" id="UP000887575"/>
    </source>
</evidence>
<sequence>MDFSLKPDYSMHGSDVDRIKKLEKKVFKLSLGLLAVSAFSFGSVIYITFLLIYSVTLRNQLQAPALLLAPVAFLESTTKLPKTEGKCESGWSYLSDTDTGFCYKAWPQKRITQSLAKRFCQNQQANLVSIRSFVEDQFVLELASENQEITRIWIGIAWNELMSLRRWEDGTIENVYDNGVVSPGNLTKDPTFSKDWKHPFGAKCIRCEQSGSEGVWYFLENEKPTDPQLVPDGFVCKKRRSYFQNQSPLPNSENKCDSHWVFFQGTNFCYHLQNFTSNNVVDSKLFTMMESENNCQLMGGHLVSIHNNDEREFVKNLLITNLKPFLLLSDSDFGCSNMHSAWIGLRQVNGTRK</sequence>
<accession>A0AAF3EI31</accession>
<dbReference type="SUPFAM" id="SSF56436">
    <property type="entry name" value="C-type lectin-like"/>
    <property type="match status" value="2"/>
</dbReference>
<reference evidence="4" key="1">
    <citation type="submission" date="2024-02" db="UniProtKB">
        <authorList>
            <consortium name="WormBaseParasite"/>
        </authorList>
    </citation>
    <scope>IDENTIFICATION</scope>
</reference>
<dbReference type="AlphaFoldDB" id="A0AAF3EI31"/>
<keyword evidence="1" id="KW-0472">Membrane</keyword>
<dbReference type="Proteomes" id="UP000887575">
    <property type="component" value="Unassembled WGS sequence"/>
</dbReference>
<evidence type="ECO:0000313" key="4">
    <source>
        <dbReference type="WBParaSite" id="MBELARI_LOCUS13628"/>
    </source>
</evidence>
<dbReference type="CDD" id="cd00037">
    <property type="entry name" value="CLECT"/>
    <property type="match status" value="1"/>
</dbReference>
<dbReference type="InterPro" id="IPR001304">
    <property type="entry name" value="C-type_lectin-like"/>
</dbReference>